<dbReference type="HOGENOM" id="CLU_1617960_0_0_5"/>
<sequence>MCFHAHTAGNDSHVCSSGTSLGGLPDTGGNNQLTLPTGGTGVIAGNVTFGGGNDVVVIDSGRINGGVDQGNGDDRFQISAGTVTGQVQQGEGIDDGDTARMSDGRIGRVDMKLADNLFAYEYFLFRGGTTTGTAENWYLRSTLPPPPPENPPPLQPGPAPRRRP</sequence>
<feature type="compositionally biased region" description="Pro residues" evidence="1">
    <location>
        <begin position="143"/>
        <end position="164"/>
    </location>
</feature>
<keyword evidence="3" id="KW-1185">Reference proteome</keyword>
<evidence type="ECO:0000313" key="2">
    <source>
        <dbReference type="EMBL" id="AJA09959.1"/>
    </source>
</evidence>
<proteinExistence type="predicted"/>
<evidence type="ECO:0000256" key="1">
    <source>
        <dbReference type="SAM" id="MobiDB-lite"/>
    </source>
</evidence>
<reference evidence="2 3" key="1">
    <citation type="journal article" date="2015" name="Int. J. Syst. Evol. Microbiol.">
        <title>Description of Sphingopyxis fribergensis sp. nov. - a soil bacterium with the ability to degrade styrene and phenylacetic acid.</title>
        <authorList>
            <person name="Oelschlagel M."/>
            <person name="Ruckert C."/>
            <person name="Kalinowski J."/>
            <person name="Schmidt G."/>
            <person name="Schlomann M."/>
            <person name="Tischler D."/>
        </authorList>
    </citation>
    <scope>NUCLEOTIDE SEQUENCE [LARGE SCALE GENOMIC DNA]</scope>
    <source>
        <strain evidence="2 3">Kp5.2</strain>
    </source>
</reference>
<gene>
    <name evidence="2" type="ORF">SKP52_15400</name>
</gene>
<dbReference type="EMBL" id="CP009122">
    <property type="protein sequence ID" value="AJA09959.1"/>
    <property type="molecule type" value="Genomic_DNA"/>
</dbReference>
<name>A0A0A7PIZ8_9SPHN</name>
<organism evidence="2 3">
    <name type="scientific">Sphingopyxis fribergensis</name>
    <dbReference type="NCBI Taxonomy" id="1515612"/>
    <lineage>
        <taxon>Bacteria</taxon>
        <taxon>Pseudomonadati</taxon>
        <taxon>Pseudomonadota</taxon>
        <taxon>Alphaproteobacteria</taxon>
        <taxon>Sphingomonadales</taxon>
        <taxon>Sphingomonadaceae</taxon>
        <taxon>Sphingopyxis</taxon>
    </lineage>
</organism>
<evidence type="ECO:0000313" key="3">
    <source>
        <dbReference type="Proteomes" id="UP000030907"/>
    </source>
</evidence>
<dbReference type="AlphaFoldDB" id="A0A0A7PIZ8"/>
<dbReference type="KEGG" id="sphk:SKP52_15400"/>
<feature type="region of interest" description="Disordered" evidence="1">
    <location>
        <begin position="139"/>
        <end position="164"/>
    </location>
</feature>
<dbReference type="RefSeq" id="WP_039576088.1">
    <property type="nucleotide sequence ID" value="NZ_CP009122.1"/>
</dbReference>
<dbReference type="OrthoDB" id="6053567at2"/>
<protein>
    <submittedName>
        <fullName evidence="2">Uncharacterized protein</fullName>
    </submittedName>
</protein>
<dbReference type="Proteomes" id="UP000030907">
    <property type="component" value="Chromosome"/>
</dbReference>
<accession>A0A0A7PIZ8</accession>